<dbReference type="Proteomes" id="UP000009049">
    <property type="component" value="Chromosome"/>
</dbReference>
<dbReference type="KEGG" id="rbi:RB2501_09610"/>
<keyword evidence="6" id="KW-0963">Cytoplasm</keyword>
<feature type="binding site" evidence="6">
    <location>
        <begin position="334"/>
        <end position="338"/>
    </location>
    <ligand>
        <name>ATP</name>
        <dbReference type="ChEBI" id="CHEBI:30616"/>
    </ligand>
</feature>
<dbReference type="HAMAP" id="MF_00020">
    <property type="entry name" value="Acetate_kinase"/>
    <property type="match status" value="1"/>
</dbReference>
<feature type="binding site" evidence="6">
    <location>
        <position position="15"/>
    </location>
    <ligand>
        <name>Mg(2+)</name>
        <dbReference type="ChEBI" id="CHEBI:18420"/>
    </ligand>
</feature>
<feature type="binding site" evidence="6">
    <location>
        <begin position="286"/>
        <end position="288"/>
    </location>
    <ligand>
        <name>ATP</name>
        <dbReference type="ChEBI" id="CHEBI:30616"/>
    </ligand>
</feature>
<protein>
    <recommendedName>
        <fullName evidence="6">Acetate kinase</fullName>
        <ecNumber evidence="6">2.7.2.1</ecNumber>
    </recommendedName>
    <alternativeName>
        <fullName evidence="6">Acetokinase</fullName>
    </alternativeName>
</protein>
<dbReference type="GO" id="GO:0005524">
    <property type="term" value="F:ATP binding"/>
    <property type="evidence" value="ECO:0007669"/>
    <property type="project" value="UniProtKB-KW"/>
</dbReference>
<dbReference type="STRING" id="313596.RB2501_09610"/>
<dbReference type="UniPathway" id="UPA00340">
    <property type="reaction ID" value="UER00458"/>
</dbReference>
<dbReference type="Gene3D" id="3.30.420.40">
    <property type="match status" value="2"/>
</dbReference>
<feature type="binding site" evidence="6">
    <location>
        <position position="388"/>
    </location>
    <ligand>
        <name>Mg(2+)</name>
        <dbReference type="ChEBI" id="CHEBI:18420"/>
    </ligand>
</feature>
<evidence type="ECO:0000256" key="7">
    <source>
        <dbReference type="RuleBase" id="RU003835"/>
    </source>
</evidence>
<dbReference type="GO" id="GO:0008776">
    <property type="term" value="F:acetate kinase activity"/>
    <property type="evidence" value="ECO:0007669"/>
    <property type="project" value="UniProtKB-UniRule"/>
</dbReference>
<feature type="binding site" evidence="6">
    <location>
        <begin position="212"/>
        <end position="216"/>
    </location>
    <ligand>
        <name>ATP</name>
        <dbReference type="ChEBI" id="CHEBI:30616"/>
    </ligand>
</feature>
<reference evidence="8 9" key="1">
    <citation type="journal article" date="2009" name="J. Bacteriol.">
        <title>Complete genome sequence of Robiginitalea biformata HTCC2501.</title>
        <authorList>
            <person name="Oh H.M."/>
            <person name="Giovannoni S.J."/>
            <person name="Lee K."/>
            <person name="Ferriera S."/>
            <person name="Johnson J."/>
            <person name="Cho J.C."/>
        </authorList>
    </citation>
    <scope>NUCLEOTIDE SEQUENCE [LARGE SCALE GENOMIC DNA]</scope>
    <source>
        <strain evidence="9">ATCC BAA-864 / HTCC2501 / KCTC 12146</strain>
    </source>
</reference>
<comment type="function">
    <text evidence="6">Catalyzes the formation of acetyl phosphate from acetate and ATP. Can also catalyze the reverse reaction.</text>
</comment>
<keyword evidence="2 6" id="KW-0808">Transferase</keyword>
<dbReference type="EMBL" id="CP001712">
    <property type="protein sequence ID" value="EAR17150.1"/>
    <property type="molecule type" value="Genomic_DNA"/>
</dbReference>
<evidence type="ECO:0000256" key="3">
    <source>
        <dbReference type="ARBA" id="ARBA00022741"/>
    </source>
</evidence>
<dbReference type="InterPro" id="IPR004372">
    <property type="entry name" value="Ac/propionate_kinase"/>
</dbReference>
<dbReference type="CDD" id="cd24010">
    <property type="entry name" value="ASKHA_NBD_AcK_PK"/>
    <property type="match status" value="1"/>
</dbReference>
<evidence type="ECO:0000256" key="1">
    <source>
        <dbReference type="ARBA" id="ARBA00008748"/>
    </source>
</evidence>
<dbReference type="Pfam" id="PF00871">
    <property type="entry name" value="Acetate_kinase"/>
    <property type="match status" value="1"/>
</dbReference>
<dbReference type="AlphaFoldDB" id="A4CJP2"/>
<comment type="subcellular location">
    <subcellularLocation>
        <location evidence="6">Cytoplasm</location>
    </subcellularLocation>
</comment>
<feature type="site" description="Transition state stabilizer" evidence="6">
    <location>
        <position position="245"/>
    </location>
</feature>
<dbReference type="PANTHER" id="PTHR21060">
    <property type="entry name" value="ACETATE KINASE"/>
    <property type="match status" value="1"/>
</dbReference>
<dbReference type="InterPro" id="IPR023865">
    <property type="entry name" value="Aliphatic_acid_kinase_CS"/>
</dbReference>
<comment type="pathway">
    <text evidence="6">Metabolic intermediate biosynthesis; acetyl-CoA biosynthesis; acetyl-CoA from acetate: step 1/2.</text>
</comment>
<feature type="binding site" evidence="6">
    <location>
        <position position="22"/>
    </location>
    <ligand>
        <name>ATP</name>
        <dbReference type="ChEBI" id="CHEBI:30616"/>
    </ligand>
</feature>
<proteinExistence type="inferred from homology"/>
<gene>
    <name evidence="6" type="primary">ackA</name>
    <name evidence="8" type="ordered locus">RB2501_09610</name>
</gene>
<dbReference type="SUPFAM" id="SSF53067">
    <property type="entry name" value="Actin-like ATPase domain"/>
    <property type="match status" value="2"/>
</dbReference>
<comment type="cofactor">
    <cofactor evidence="6">
        <name>Mg(2+)</name>
        <dbReference type="ChEBI" id="CHEBI:18420"/>
    </cofactor>
    <cofactor evidence="6">
        <name>Mn(2+)</name>
        <dbReference type="ChEBI" id="CHEBI:29035"/>
    </cofactor>
    <text evidence="6">Mg(2+). Can also accept Mn(2+).</text>
</comment>
<keyword evidence="4 6" id="KW-0418">Kinase</keyword>
<comment type="catalytic activity">
    <reaction evidence="6">
        <text>acetate + ATP = acetyl phosphate + ADP</text>
        <dbReference type="Rhea" id="RHEA:11352"/>
        <dbReference type="ChEBI" id="CHEBI:22191"/>
        <dbReference type="ChEBI" id="CHEBI:30089"/>
        <dbReference type="ChEBI" id="CHEBI:30616"/>
        <dbReference type="ChEBI" id="CHEBI:456216"/>
        <dbReference type="EC" id="2.7.2.1"/>
    </reaction>
</comment>
<accession>A4CJP2</accession>
<feature type="site" description="Transition state stabilizer" evidence="6">
    <location>
        <position position="187"/>
    </location>
</feature>
<dbReference type="RefSeq" id="WP_015753905.1">
    <property type="nucleotide sequence ID" value="NC_013222.1"/>
</dbReference>
<evidence type="ECO:0000313" key="8">
    <source>
        <dbReference type="EMBL" id="EAR17150.1"/>
    </source>
</evidence>
<dbReference type="GO" id="GO:0005737">
    <property type="term" value="C:cytoplasm"/>
    <property type="evidence" value="ECO:0007669"/>
    <property type="project" value="UniProtKB-SubCell"/>
</dbReference>
<feature type="active site" description="Proton donor/acceptor" evidence="6">
    <location>
        <position position="155"/>
    </location>
</feature>
<dbReference type="EC" id="2.7.2.1" evidence="6"/>
<sequence length="404" mass="43892">MKNQADMNRVILVLNSGSSSLKFQVLRMPGETRICQGMVERIGAGDARLKFDSGKAKYERQLAVTDHKEALRHIVSALLDPDTGVLRDSKDVAAVGHRVVHGGTRFTGTTRVDAAVKEAIADLSRLAPLHNPANLEGIRQAESFFPEAIQVAVFDTAFHQTIPMKARRYAIPESLYREHGVQVYGFHGTSHKYIAEQLRPHLPEDGKLVCLHLGSGCSATAIRGGISLDHSLGFTPSNGLVMGSRSGDIDHGVIFYMVESLGYPLEEVKRILSRESGLKGLTGKSDLRDIEAAAATGDPDCQLALEMAAYRIRKYIGAYAAAMNGLDGVAFTAGIGEHSSRMRELVCRDMEFLGIRLDADCNAAPGPGLQSIHAEDSRVKLWVVPTDEELEIARQTYQVLTGSA</sequence>
<dbReference type="GO" id="GO:0000287">
    <property type="term" value="F:magnesium ion binding"/>
    <property type="evidence" value="ECO:0007669"/>
    <property type="project" value="UniProtKB-UniRule"/>
</dbReference>
<dbReference type="HOGENOM" id="CLU_020352_0_1_10"/>
<keyword evidence="9" id="KW-1185">Reference proteome</keyword>
<name>A4CJP2_ROBBH</name>
<dbReference type="NCBIfam" id="TIGR00016">
    <property type="entry name" value="ackA"/>
    <property type="match status" value="1"/>
</dbReference>
<evidence type="ECO:0000256" key="4">
    <source>
        <dbReference type="ARBA" id="ARBA00022777"/>
    </source>
</evidence>
<evidence type="ECO:0000313" key="9">
    <source>
        <dbReference type="Proteomes" id="UP000009049"/>
    </source>
</evidence>
<dbReference type="InterPro" id="IPR000890">
    <property type="entry name" value="Aliphatic_acid_kin_short-chain"/>
</dbReference>
<dbReference type="PIRSF" id="PIRSF000722">
    <property type="entry name" value="Acetate_prop_kin"/>
    <property type="match status" value="1"/>
</dbReference>
<comment type="similarity">
    <text evidence="1 6 7">Belongs to the acetokinase family.</text>
</comment>
<dbReference type="GO" id="GO:0006083">
    <property type="term" value="P:acetate metabolic process"/>
    <property type="evidence" value="ECO:0007669"/>
    <property type="project" value="TreeGrafter"/>
</dbReference>
<keyword evidence="6" id="KW-0479">Metal-binding</keyword>
<comment type="subunit">
    <text evidence="6">Homodimer.</text>
</comment>
<dbReference type="PRINTS" id="PR00471">
    <property type="entry name" value="ACETATEKNASE"/>
</dbReference>
<organism evidence="8 9">
    <name type="scientific">Robiginitalea biformata (strain ATCC BAA-864 / DSM 15991 / KCTC 12146 / HTCC2501)</name>
    <dbReference type="NCBI Taxonomy" id="313596"/>
    <lineage>
        <taxon>Bacteria</taxon>
        <taxon>Pseudomonadati</taxon>
        <taxon>Bacteroidota</taxon>
        <taxon>Flavobacteriia</taxon>
        <taxon>Flavobacteriales</taxon>
        <taxon>Flavobacteriaceae</taxon>
        <taxon>Robiginitalea</taxon>
    </lineage>
</organism>
<evidence type="ECO:0000256" key="2">
    <source>
        <dbReference type="ARBA" id="ARBA00022679"/>
    </source>
</evidence>
<feature type="binding site" evidence="6">
    <location>
        <position position="98"/>
    </location>
    <ligand>
        <name>substrate</name>
    </ligand>
</feature>
<dbReference type="GO" id="GO:0006085">
    <property type="term" value="P:acetyl-CoA biosynthetic process"/>
    <property type="evidence" value="ECO:0007669"/>
    <property type="project" value="UniProtKB-UniRule"/>
</dbReference>
<evidence type="ECO:0000256" key="6">
    <source>
        <dbReference type="HAMAP-Rule" id="MF_00020"/>
    </source>
</evidence>
<evidence type="ECO:0000256" key="5">
    <source>
        <dbReference type="ARBA" id="ARBA00022840"/>
    </source>
</evidence>
<keyword evidence="5 6" id="KW-0067">ATP-binding</keyword>
<dbReference type="PROSITE" id="PS01076">
    <property type="entry name" value="ACETATE_KINASE_2"/>
    <property type="match status" value="1"/>
</dbReference>
<dbReference type="PANTHER" id="PTHR21060:SF15">
    <property type="entry name" value="ACETATE KINASE-RELATED"/>
    <property type="match status" value="1"/>
</dbReference>
<dbReference type="InterPro" id="IPR043129">
    <property type="entry name" value="ATPase_NBD"/>
</dbReference>
<dbReference type="eggNOG" id="COG0282">
    <property type="taxonomic scope" value="Bacteria"/>
</dbReference>
<keyword evidence="6" id="KW-0460">Magnesium</keyword>
<dbReference type="PROSITE" id="PS01075">
    <property type="entry name" value="ACETATE_KINASE_1"/>
    <property type="match status" value="1"/>
</dbReference>
<keyword evidence="3 6" id="KW-0547">Nucleotide-binding</keyword>